<dbReference type="PROSITE" id="PS50878">
    <property type="entry name" value="RT_POL"/>
    <property type="match status" value="1"/>
</dbReference>
<dbReference type="InterPro" id="IPR043502">
    <property type="entry name" value="DNA/RNA_pol_sf"/>
</dbReference>
<dbReference type="InterPro" id="IPR036691">
    <property type="entry name" value="Endo/exonu/phosph_ase_sf"/>
</dbReference>
<evidence type="ECO:0000259" key="1">
    <source>
        <dbReference type="PROSITE" id="PS50878"/>
    </source>
</evidence>
<organism evidence="2 3">
    <name type="scientific">Raphanus sativus</name>
    <name type="common">Radish</name>
    <name type="synonym">Raphanus raphanistrum var. sativus</name>
    <dbReference type="NCBI Taxonomy" id="3726"/>
    <lineage>
        <taxon>Eukaryota</taxon>
        <taxon>Viridiplantae</taxon>
        <taxon>Streptophyta</taxon>
        <taxon>Embryophyta</taxon>
        <taxon>Tracheophyta</taxon>
        <taxon>Spermatophyta</taxon>
        <taxon>Magnoliopsida</taxon>
        <taxon>eudicotyledons</taxon>
        <taxon>Gunneridae</taxon>
        <taxon>Pentapetalae</taxon>
        <taxon>rosids</taxon>
        <taxon>malvids</taxon>
        <taxon>Brassicales</taxon>
        <taxon>Brassicaceae</taxon>
        <taxon>Brassiceae</taxon>
        <taxon>Raphanus</taxon>
    </lineage>
</organism>
<accession>A0A6J0N433</accession>
<dbReference type="Gene3D" id="3.60.10.10">
    <property type="entry name" value="Endonuclease/exonuclease/phosphatase"/>
    <property type="match status" value="1"/>
</dbReference>
<dbReference type="Proteomes" id="UP000504610">
    <property type="component" value="Chromosome 4"/>
</dbReference>
<gene>
    <name evidence="3" type="primary">LOC108850377</name>
</gene>
<dbReference type="GO" id="GO:0003676">
    <property type="term" value="F:nucleic acid binding"/>
    <property type="evidence" value="ECO:0007669"/>
    <property type="project" value="InterPro"/>
</dbReference>
<dbReference type="InterPro" id="IPR026960">
    <property type="entry name" value="RVT-Znf"/>
</dbReference>
<proteinExistence type="predicted"/>
<dbReference type="GO" id="GO:0004523">
    <property type="term" value="F:RNA-DNA hybrid ribonuclease activity"/>
    <property type="evidence" value="ECO:0007669"/>
    <property type="project" value="InterPro"/>
</dbReference>
<dbReference type="InterPro" id="IPR000477">
    <property type="entry name" value="RT_dom"/>
</dbReference>
<dbReference type="Pfam" id="PF13966">
    <property type="entry name" value="zf-RVT"/>
    <property type="match status" value="1"/>
</dbReference>
<evidence type="ECO:0000313" key="3">
    <source>
        <dbReference type="RefSeq" id="XP_018479420.1"/>
    </source>
</evidence>
<reference evidence="2" key="1">
    <citation type="journal article" date="2019" name="Database">
        <title>The radish genome database (RadishGD): an integrated information resource for radish genomics.</title>
        <authorList>
            <person name="Yu H.J."/>
            <person name="Baek S."/>
            <person name="Lee Y.J."/>
            <person name="Cho A."/>
            <person name="Mun J.H."/>
        </authorList>
    </citation>
    <scope>NUCLEOTIDE SEQUENCE [LARGE SCALE GENOMIC DNA]</scope>
    <source>
        <strain evidence="2">cv. WK10039</strain>
    </source>
</reference>
<keyword evidence="2" id="KW-1185">Reference proteome</keyword>
<dbReference type="GeneID" id="108850377"/>
<protein>
    <submittedName>
        <fullName evidence="3">Uncharacterized protein LOC108850377</fullName>
    </submittedName>
</protein>
<dbReference type="CDD" id="cd01650">
    <property type="entry name" value="RT_nLTR_like"/>
    <property type="match status" value="1"/>
</dbReference>
<dbReference type="PANTHER" id="PTHR33116:SF86">
    <property type="entry name" value="REVERSE TRANSCRIPTASE DOMAIN-CONTAINING PROTEIN"/>
    <property type="match status" value="1"/>
</dbReference>
<name>A0A6J0N433_RAPSA</name>
<evidence type="ECO:0000313" key="2">
    <source>
        <dbReference type="Proteomes" id="UP000504610"/>
    </source>
</evidence>
<dbReference type="OrthoDB" id="1111266at2759"/>
<dbReference type="PANTHER" id="PTHR33116">
    <property type="entry name" value="REVERSE TRANSCRIPTASE ZINC-BINDING DOMAIN-CONTAINING PROTEIN-RELATED-RELATED"/>
    <property type="match status" value="1"/>
</dbReference>
<reference evidence="3" key="2">
    <citation type="submission" date="2025-08" db="UniProtKB">
        <authorList>
            <consortium name="RefSeq"/>
        </authorList>
    </citation>
    <scope>IDENTIFICATION</scope>
    <source>
        <tissue evidence="3">Leaf</tissue>
    </source>
</reference>
<dbReference type="InterPro" id="IPR002156">
    <property type="entry name" value="RNaseH_domain"/>
</dbReference>
<dbReference type="KEGG" id="rsz:108850377"/>
<dbReference type="Pfam" id="PF13456">
    <property type="entry name" value="RVT_3"/>
    <property type="match status" value="1"/>
</dbReference>
<dbReference type="InterPro" id="IPR005135">
    <property type="entry name" value="Endo/exonuclease/phosphatase"/>
</dbReference>
<dbReference type="SUPFAM" id="SSF56219">
    <property type="entry name" value="DNase I-like"/>
    <property type="match status" value="1"/>
</dbReference>
<dbReference type="SUPFAM" id="SSF56672">
    <property type="entry name" value="DNA/RNA polymerases"/>
    <property type="match status" value="1"/>
</dbReference>
<dbReference type="Pfam" id="PF03372">
    <property type="entry name" value="Exo_endo_phos"/>
    <property type="match status" value="1"/>
</dbReference>
<dbReference type="Pfam" id="PF00078">
    <property type="entry name" value="RVT_1"/>
    <property type="match status" value="1"/>
</dbReference>
<feature type="domain" description="Reverse transcriptase" evidence="1">
    <location>
        <begin position="475"/>
        <end position="745"/>
    </location>
</feature>
<sequence length="1332" mass="152357">MRILSWNCRGLGRSQDSTIPRLKEIRKMYFPEILFLMETKQQKDMVVDLKVVLGYDRVVVVDPIGLSAGLAVMWKSEVSVVVKFANKNLIDCWISYRGVSLYVTFVYGEPSQYGKNRVWERIMRLGAGRKEMWGLVGDFNEILHNGEKLGGIRKGEASFQDFKQMLEICEMKDLEGFGDSFTWAGMRYKKYVQCKLDRCFGNKKWRTTFAKASQTFMERLGSDHRPVMVDLAYERLRRRGGFRFDKRMVGKHGVEEMIEESWKRARGEQKLSIMASLGAVRGSLGRWKKENNLNSNERMAKLRDDLELETSSLSPCWERVNELNREIGKAFKEEEEFWFQKSRDKWLVVGDNNTSFFHASVKASRQKNQITKLIDDDGFEASTLPTMGKVATDYFAKLFTSSTSNNLEVFFNGLNPRVTETMNQKLIKEIIGEEVRAAVFSINASSAPGSDGMNGLFFQEYWIIVGAEITEEIKNFFINGVFPLEWNLTQICLIPKINNPTRMVDLRPISLCSVMYKIVAKVLVARLKPILEYVVSPNQPAFVPDRLISDNIIIAHEMVHGLRTHDRISKEFMAIKTDMSKAYDRIEWKYLEGLLTALGFHGIFRNWVMLCVQSVSYTVLINGEEQGEVMPHRGLRQGDPLSPFLFDLCTEGLSYRLNEAERRGEITGIKFSEEGPAVHHLFFADDSLLLLKANEEECAAVCKILRDYEEVSGQMINFQKSVITFGSKVSEEMKEKLKEATGIENEGGTGKYLGLPECFSGSKVEMLYYIYEKMTARFQGWYAFFLSTGGKEVLLKSVAMAMPVFAMSVFRLPKTTCKNLTSAMANFWWNAQEGKNKMHWVSWDRMCLDKEDGGLGFKDLEKFNQALLAKQGWRLWRLLMDPSSLCARVIKSRYYPSGVFLDAKVGVRPSYAWRSILHGRELLVKGLRRNVGSGENISVWVDKWLFYGEPIAPMRKQTFFNVNLRVCDLINPITKSWDVEKLEEVFFPCDIERILKTRPAVGREDSYEWVHTKWGAYSVKSGYWLTCKLDRSEVRQKAQCMPSLNGLRSKVWKVNTAPKIKIFMWKALSNALAVADECLSRGMSVDPRCQNCGQEGESINHVLFTCPAARVVWATSDLPFPNGGFESRSLFENFHYLLSIGNDRRIPKEVSAVFPWILWLLWKNKNTFKFEGKEYEPVETVAKCREEARRWFEAIATSKGPDAGRTKHARAVNMWKAPELGRFKCNVGVAWDQKTRMVGGGWIVRNNEGGAILHSRRAFNGASSLIEAKRLGFIWAVESMISHKMHKVTFDVESSELAGVVNKPKAWPAFRGMGVEFGEALSNITEWEVSAV</sequence>
<dbReference type="RefSeq" id="XP_018479420.1">
    <property type="nucleotide sequence ID" value="XM_018623918.1"/>
</dbReference>